<dbReference type="GO" id="GO:0004177">
    <property type="term" value="F:aminopeptidase activity"/>
    <property type="evidence" value="ECO:0007669"/>
    <property type="project" value="UniProtKB-KW"/>
</dbReference>
<dbReference type="EMBL" id="DTDR01000153">
    <property type="protein sequence ID" value="HGK64188.1"/>
    <property type="molecule type" value="Genomic_DNA"/>
</dbReference>
<dbReference type="PROSITE" id="PS00491">
    <property type="entry name" value="PROLINE_PEPTIDASE"/>
    <property type="match status" value="1"/>
</dbReference>
<accession>A0A7V4E4W5</accession>
<evidence type="ECO:0000259" key="3">
    <source>
        <dbReference type="Pfam" id="PF00557"/>
    </source>
</evidence>
<dbReference type="Gene3D" id="3.90.230.10">
    <property type="entry name" value="Creatinase/methionine aminopeptidase superfamily"/>
    <property type="match status" value="1"/>
</dbReference>
<dbReference type="Gene3D" id="3.40.350.10">
    <property type="entry name" value="Creatinase/prolidase N-terminal domain"/>
    <property type="match status" value="1"/>
</dbReference>
<gene>
    <name evidence="5" type="ORF">ENU74_06335</name>
</gene>
<dbReference type="SUPFAM" id="SSF55920">
    <property type="entry name" value="Creatinase/aminopeptidase"/>
    <property type="match status" value="1"/>
</dbReference>
<dbReference type="SUPFAM" id="SSF53092">
    <property type="entry name" value="Creatinase/prolidase N-terminal domain"/>
    <property type="match status" value="1"/>
</dbReference>
<dbReference type="InterPro" id="IPR000994">
    <property type="entry name" value="Pept_M24"/>
</dbReference>
<dbReference type="GO" id="GO:0046872">
    <property type="term" value="F:metal ion binding"/>
    <property type="evidence" value="ECO:0007669"/>
    <property type="project" value="UniProtKB-KW"/>
</dbReference>
<dbReference type="CDD" id="cd01092">
    <property type="entry name" value="APP-like"/>
    <property type="match status" value="1"/>
</dbReference>
<feature type="domain" description="Creatinase N-terminal" evidence="4">
    <location>
        <begin position="7"/>
        <end position="134"/>
    </location>
</feature>
<dbReference type="Pfam" id="PF00557">
    <property type="entry name" value="Peptidase_M24"/>
    <property type="match status" value="1"/>
</dbReference>
<dbReference type="PANTHER" id="PTHR46112:SF3">
    <property type="entry name" value="AMINOPEPTIDASE YPDF"/>
    <property type="match status" value="1"/>
</dbReference>
<name>A0A7V4E4W5_UNCW3</name>
<evidence type="ECO:0000259" key="4">
    <source>
        <dbReference type="Pfam" id="PF01321"/>
    </source>
</evidence>
<dbReference type="AlphaFoldDB" id="A0A7V4E4W5"/>
<dbReference type="GO" id="GO:0008235">
    <property type="term" value="F:metalloexopeptidase activity"/>
    <property type="evidence" value="ECO:0007669"/>
    <property type="project" value="UniProtKB-ARBA"/>
</dbReference>
<dbReference type="InterPro" id="IPR001131">
    <property type="entry name" value="Peptidase_M24B_aminopep-P_CS"/>
</dbReference>
<keyword evidence="5" id="KW-0645">Protease</keyword>
<dbReference type="InterPro" id="IPR036005">
    <property type="entry name" value="Creatinase/aminopeptidase-like"/>
</dbReference>
<dbReference type="InterPro" id="IPR000587">
    <property type="entry name" value="Creatinase_N"/>
</dbReference>
<keyword evidence="5" id="KW-0031">Aminopeptidase</keyword>
<dbReference type="InterPro" id="IPR001714">
    <property type="entry name" value="Pept_M24_MAP"/>
</dbReference>
<dbReference type="PANTHER" id="PTHR46112">
    <property type="entry name" value="AMINOPEPTIDASE"/>
    <property type="match status" value="1"/>
</dbReference>
<keyword evidence="1" id="KW-0479">Metal-binding</keyword>
<evidence type="ECO:0000313" key="5">
    <source>
        <dbReference type="EMBL" id="HGK64188.1"/>
    </source>
</evidence>
<reference evidence="5" key="1">
    <citation type="journal article" date="2020" name="mSystems">
        <title>Genome- and Community-Level Interaction Insights into Carbon Utilization and Element Cycling Functions of Hydrothermarchaeota in Hydrothermal Sediment.</title>
        <authorList>
            <person name="Zhou Z."/>
            <person name="Liu Y."/>
            <person name="Xu W."/>
            <person name="Pan J."/>
            <person name="Luo Z.H."/>
            <person name="Li M."/>
        </authorList>
    </citation>
    <scope>NUCLEOTIDE SEQUENCE [LARGE SCALE GENOMIC DNA]</scope>
    <source>
        <strain evidence="5">SpSt-697</strain>
    </source>
</reference>
<dbReference type="PRINTS" id="PR00599">
    <property type="entry name" value="MAPEPTIDASE"/>
</dbReference>
<organism evidence="5">
    <name type="scientific">candidate division WOR-3 bacterium</name>
    <dbReference type="NCBI Taxonomy" id="2052148"/>
    <lineage>
        <taxon>Bacteria</taxon>
        <taxon>Bacteria division WOR-3</taxon>
    </lineage>
</organism>
<dbReference type="Pfam" id="PF01321">
    <property type="entry name" value="Creatinase_N"/>
    <property type="match status" value="1"/>
</dbReference>
<protein>
    <submittedName>
        <fullName evidence="5">Aminopeptidase P family protein</fullName>
    </submittedName>
</protein>
<evidence type="ECO:0000256" key="1">
    <source>
        <dbReference type="ARBA" id="ARBA00022723"/>
    </source>
</evidence>
<evidence type="ECO:0000256" key="2">
    <source>
        <dbReference type="ARBA" id="ARBA00022801"/>
    </source>
</evidence>
<comment type="caution">
    <text evidence="5">The sequence shown here is derived from an EMBL/GenBank/DDBJ whole genome shotgun (WGS) entry which is preliminary data.</text>
</comment>
<dbReference type="InterPro" id="IPR029149">
    <property type="entry name" value="Creatin/AminoP/Spt16_N"/>
</dbReference>
<proteinExistence type="predicted"/>
<sequence>MNLYKERQKRVFSLIAENKVDSFLVTDLVNIRYLCGFTGSNGYLFFFDNKVYFYTDFRYALQSEREVFCDKIFIIKKNFYLSPPKELLKVKRLGIEKENLSLDNYEKLLNYFKKKKKKIKLLPLPNVIRELRAIKDEEEISLIKKAASLTDEVFNKVLNEIKEGVKERDLALFIEGEFKKNGEIAFPVIVASGENSALPHARASEKEIRFGEAIVIDIGLKYNGYCADLTRTVFLGKISDEFKKIYQIVYDAQKKAIDFLSFSINEGKKMKAKAVDLRARSYIKERGYGDFFGHSLGHGVGLEVHEKPWISFLSKDQLKPNMVFTIEPGIYLPNKGGVRIEDLVLLREKEVILLSQSEKNLIVL</sequence>
<keyword evidence="2" id="KW-0378">Hydrolase</keyword>
<feature type="domain" description="Peptidase M24" evidence="3">
    <location>
        <begin position="142"/>
        <end position="348"/>
    </location>
</feature>
<dbReference type="InterPro" id="IPR050659">
    <property type="entry name" value="Peptidase_M24B"/>
</dbReference>